<protein>
    <submittedName>
        <fullName evidence="1">Uncharacterized protein</fullName>
    </submittedName>
</protein>
<name>D3A0N9_NEIM2</name>
<comment type="caution">
    <text evidence="1">The sequence shown here is derived from an EMBL/GenBank/DDBJ whole genome shotgun (WGS) entry which is preliminary data.</text>
</comment>
<dbReference type="EMBL" id="ACDX02000031">
    <property type="protein sequence ID" value="EFC87091.1"/>
    <property type="molecule type" value="Genomic_DNA"/>
</dbReference>
<organism evidence="1 2">
    <name type="scientific">Neisseria mucosa (strain ATCC 25996 / DSM 4631 / NCTC 10774 / M26)</name>
    <dbReference type="NCBI Taxonomy" id="546266"/>
    <lineage>
        <taxon>Bacteria</taxon>
        <taxon>Pseudomonadati</taxon>
        <taxon>Pseudomonadota</taxon>
        <taxon>Betaproteobacteria</taxon>
        <taxon>Neisseriales</taxon>
        <taxon>Neisseriaceae</taxon>
        <taxon>Neisseria</taxon>
    </lineage>
</organism>
<dbReference type="Proteomes" id="UP000003344">
    <property type="component" value="Unassembled WGS sequence"/>
</dbReference>
<proteinExistence type="predicted"/>
<dbReference type="AlphaFoldDB" id="D3A0N9"/>
<reference evidence="1 2" key="1">
    <citation type="submission" date="2009-10" db="EMBL/GenBank/DDBJ databases">
        <authorList>
            <person name="Weinstock G."/>
            <person name="Sodergren E."/>
            <person name="Clifton S."/>
            <person name="Fulton L."/>
            <person name="Fulton B."/>
            <person name="Courtney L."/>
            <person name="Fronick C."/>
            <person name="Harrison M."/>
            <person name="Strong C."/>
            <person name="Farmer C."/>
            <person name="Delahaunty K."/>
            <person name="Markovic C."/>
            <person name="Hall O."/>
            <person name="Minx P."/>
            <person name="Tomlinson C."/>
            <person name="Mitreva M."/>
            <person name="Nelson J."/>
            <person name="Hou S."/>
            <person name="Wollam A."/>
            <person name="Pepin K.H."/>
            <person name="Johnson M."/>
            <person name="Bhonagiri V."/>
            <person name="Nash W.E."/>
            <person name="Warren W."/>
            <person name="Chinwalla A."/>
            <person name="Mardis E.R."/>
            <person name="Wilson R.K."/>
        </authorList>
    </citation>
    <scope>NUCLEOTIDE SEQUENCE [LARGE SCALE GENOMIC DNA]</scope>
    <source>
        <strain evidence="2">ATCC 25996 / DSM 4631 / NCTC 10774 / M26</strain>
    </source>
</reference>
<sequence length="83" mass="8777">MVRQVGAGTGIVGLLGFPSNQAVFHINFPAARTGTVHTVSGTYHFIVLPAATVGIFPFAVFFGQYTVSVGKGLMFLAEKFQSV</sequence>
<gene>
    <name evidence="1" type="ORF">NEIMUCOT_06475</name>
</gene>
<dbReference type="STRING" id="546266.NEIMUCOT_06475"/>
<evidence type="ECO:0000313" key="2">
    <source>
        <dbReference type="Proteomes" id="UP000003344"/>
    </source>
</evidence>
<accession>D3A0N9</accession>
<evidence type="ECO:0000313" key="1">
    <source>
        <dbReference type="EMBL" id="EFC87091.1"/>
    </source>
</evidence>